<dbReference type="PANTHER" id="PTHR36115">
    <property type="entry name" value="PROLINE-RICH ANTIGEN HOMOLOG-RELATED"/>
    <property type="match status" value="1"/>
</dbReference>
<keyword evidence="2" id="KW-1003">Cell membrane</keyword>
<evidence type="ECO:0000256" key="6">
    <source>
        <dbReference type="SAM" id="Phobius"/>
    </source>
</evidence>
<feature type="transmembrane region" description="Helical" evidence="6">
    <location>
        <begin position="52"/>
        <end position="71"/>
    </location>
</feature>
<dbReference type="InterPro" id="IPR051791">
    <property type="entry name" value="Pra-immunoreactive"/>
</dbReference>
<dbReference type="Proteomes" id="UP000199657">
    <property type="component" value="Unassembled WGS sequence"/>
</dbReference>
<evidence type="ECO:0000256" key="4">
    <source>
        <dbReference type="ARBA" id="ARBA00022989"/>
    </source>
</evidence>
<evidence type="ECO:0000259" key="7">
    <source>
        <dbReference type="Pfam" id="PF06271"/>
    </source>
</evidence>
<reference evidence="8 9" key="1">
    <citation type="submission" date="2016-10" db="EMBL/GenBank/DDBJ databases">
        <authorList>
            <person name="de Groot N.N."/>
        </authorList>
    </citation>
    <scope>NUCLEOTIDE SEQUENCE [LARGE SCALE GENOMIC DNA]</scope>
    <source>
        <strain evidence="8 9">CGMCC 1.6291</strain>
    </source>
</reference>
<organism evidence="8 9">
    <name type="scientific">Aquisalimonas asiatica</name>
    <dbReference type="NCBI Taxonomy" id="406100"/>
    <lineage>
        <taxon>Bacteria</taxon>
        <taxon>Pseudomonadati</taxon>
        <taxon>Pseudomonadota</taxon>
        <taxon>Gammaproteobacteria</taxon>
        <taxon>Chromatiales</taxon>
        <taxon>Ectothiorhodospiraceae</taxon>
        <taxon>Aquisalimonas</taxon>
    </lineage>
</organism>
<feature type="transmembrane region" description="Helical" evidence="6">
    <location>
        <begin position="100"/>
        <end position="119"/>
    </location>
</feature>
<evidence type="ECO:0000256" key="1">
    <source>
        <dbReference type="ARBA" id="ARBA00004651"/>
    </source>
</evidence>
<gene>
    <name evidence="8" type="ORF">SAMN04488052_101908</name>
</gene>
<evidence type="ECO:0000313" key="9">
    <source>
        <dbReference type="Proteomes" id="UP000199657"/>
    </source>
</evidence>
<proteinExistence type="predicted"/>
<dbReference type="InterPro" id="IPR010432">
    <property type="entry name" value="RDD"/>
</dbReference>
<dbReference type="AlphaFoldDB" id="A0A1H8R148"/>
<comment type="subcellular location">
    <subcellularLocation>
        <location evidence="1">Cell membrane</location>
        <topology evidence="1">Multi-pass membrane protein</topology>
    </subcellularLocation>
</comment>
<dbReference type="STRING" id="406100.SAMN04488052_101908"/>
<evidence type="ECO:0000256" key="2">
    <source>
        <dbReference type="ARBA" id="ARBA00022475"/>
    </source>
</evidence>
<name>A0A1H8R148_9GAMM</name>
<keyword evidence="5 6" id="KW-0472">Membrane</keyword>
<sequence>MTATATAPSLLRRLASLTYDSMLVLAIIMAATALLLPVTGGEALDGLGPRTVFYQAYLLLVVFGFFAICWTRGGQTLGMRSWRLRVLRADGRPVTLRDAALRYGAAVMAWLPLFLIYLWSFTAGLAAIAWLPLVGVFLWSLGGRRRPAWHDLLAGTQLVHEPATPRSP</sequence>
<dbReference type="RefSeq" id="WP_091640244.1">
    <property type="nucleotide sequence ID" value="NZ_FOEG01000001.1"/>
</dbReference>
<accession>A0A1H8R148</accession>
<dbReference type="GO" id="GO:0005886">
    <property type="term" value="C:plasma membrane"/>
    <property type="evidence" value="ECO:0007669"/>
    <property type="project" value="UniProtKB-SubCell"/>
</dbReference>
<evidence type="ECO:0000256" key="5">
    <source>
        <dbReference type="ARBA" id="ARBA00023136"/>
    </source>
</evidence>
<keyword evidence="9" id="KW-1185">Reference proteome</keyword>
<keyword evidence="3 6" id="KW-0812">Transmembrane</keyword>
<keyword evidence="4 6" id="KW-1133">Transmembrane helix</keyword>
<feature type="domain" description="RDD" evidence="7">
    <location>
        <begin position="8"/>
        <end position="155"/>
    </location>
</feature>
<dbReference type="Pfam" id="PF06271">
    <property type="entry name" value="RDD"/>
    <property type="match status" value="1"/>
</dbReference>
<evidence type="ECO:0000313" key="8">
    <source>
        <dbReference type="EMBL" id="SEO59844.1"/>
    </source>
</evidence>
<dbReference type="EMBL" id="FOEG01000001">
    <property type="protein sequence ID" value="SEO59844.1"/>
    <property type="molecule type" value="Genomic_DNA"/>
</dbReference>
<dbReference type="OrthoDB" id="9793824at2"/>
<feature type="transmembrane region" description="Helical" evidence="6">
    <location>
        <begin position="21"/>
        <end position="40"/>
    </location>
</feature>
<dbReference type="PANTHER" id="PTHR36115:SF10">
    <property type="entry name" value="RDD DOMAIN-CONTAINING PROTEIN"/>
    <property type="match status" value="1"/>
</dbReference>
<feature type="transmembrane region" description="Helical" evidence="6">
    <location>
        <begin position="125"/>
        <end position="142"/>
    </location>
</feature>
<protein>
    <submittedName>
        <fullName evidence="8">Uncharacterized membrane protein YckC, RDD family</fullName>
    </submittedName>
</protein>
<evidence type="ECO:0000256" key="3">
    <source>
        <dbReference type="ARBA" id="ARBA00022692"/>
    </source>
</evidence>